<accession>A0ABU4TZS9</accession>
<sequence length="276" mass="29907">MSRAALVQFPAFRHHEASREGANNAMMALLVGAQVSAQFLELTRESPRPLSEIFPTIPHVGRFDLRPDAAQAILQGAEEHLGAMAVPQALAIHEGFILDCLELLGAGSASAWKMHDKLATQAGGTFDADRMSRFHVLREMRNAIIHRSGVVDQRLIDKINELTPAGEAAWCKHTGRSPRGLQLGDSVTFLLGELVEALATTKALAREANWMLIPAVSSAAWADVIVEDHLQHTPAGLNPTKRRKAILGFCRHHYRAVTVAEADLKAAAAARGVDMA</sequence>
<proteinExistence type="predicted"/>
<keyword evidence="2" id="KW-1185">Reference proteome</keyword>
<organism evidence="1 2">
    <name type="scientific">Lentzea kristufekii</name>
    <dbReference type="NCBI Taxonomy" id="3095430"/>
    <lineage>
        <taxon>Bacteria</taxon>
        <taxon>Bacillati</taxon>
        <taxon>Actinomycetota</taxon>
        <taxon>Actinomycetes</taxon>
        <taxon>Pseudonocardiales</taxon>
        <taxon>Pseudonocardiaceae</taxon>
        <taxon>Lentzea</taxon>
    </lineage>
</organism>
<dbReference type="EMBL" id="JAXAVV010000017">
    <property type="protein sequence ID" value="MDX8053827.1"/>
    <property type="molecule type" value="Genomic_DNA"/>
</dbReference>
<reference evidence="1 2" key="1">
    <citation type="submission" date="2023-11" db="EMBL/GenBank/DDBJ databases">
        <title>Lentzea sokolovensis, sp. nov., Lentzea kristufkii, sp. nov., and Lentzea miocenensis, sp. nov., rare actinobacteria from Sokolov Coal Basin, Miocene lacustrine sediment, Czech Republic.</title>
        <authorList>
            <person name="Lara A."/>
            <person name="Kotroba L."/>
            <person name="Nouioui I."/>
            <person name="Neumann-Schaal M."/>
            <person name="Mast Y."/>
            <person name="Chronakova A."/>
        </authorList>
    </citation>
    <scope>NUCLEOTIDE SEQUENCE [LARGE SCALE GENOMIC DNA]</scope>
    <source>
        <strain evidence="1 2">BCCO 10_0798</strain>
    </source>
</reference>
<dbReference type="Proteomes" id="UP001271792">
    <property type="component" value="Unassembled WGS sequence"/>
</dbReference>
<dbReference type="RefSeq" id="WP_319987626.1">
    <property type="nucleotide sequence ID" value="NZ_JAXAVV010000017.1"/>
</dbReference>
<name>A0ABU4TZS9_9PSEU</name>
<comment type="caution">
    <text evidence="1">The sequence shown here is derived from an EMBL/GenBank/DDBJ whole genome shotgun (WGS) entry which is preliminary data.</text>
</comment>
<gene>
    <name evidence="1" type="ORF">SK571_31040</name>
</gene>
<evidence type="ECO:0008006" key="3">
    <source>
        <dbReference type="Google" id="ProtNLM"/>
    </source>
</evidence>
<evidence type="ECO:0000313" key="1">
    <source>
        <dbReference type="EMBL" id="MDX8053827.1"/>
    </source>
</evidence>
<protein>
    <recommendedName>
        <fullName evidence="3">DUF4145 domain-containing protein</fullName>
    </recommendedName>
</protein>
<evidence type="ECO:0000313" key="2">
    <source>
        <dbReference type="Proteomes" id="UP001271792"/>
    </source>
</evidence>